<evidence type="ECO:0000313" key="4">
    <source>
        <dbReference type="Proteomes" id="UP000094598"/>
    </source>
</evidence>
<reference evidence="2 4" key="1">
    <citation type="submission" date="2016-08" db="EMBL/GenBank/DDBJ databases">
        <title>Moorella thermoacetica DSM 103132.</title>
        <authorList>
            <person name="Jendresen C.B."/>
            <person name="Redl S.M."/>
            <person name="Jensen T.O."/>
            <person name="Nielsen A.T."/>
        </authorList>
    </citation>
    <scope>NUCLEOTIDE SEQUENCE [LARGE SCALE GENOMIC DNA]</scope>
    <source>
        <strain evidence="2 4">DSM 103132</strain>
    </source>
</reference>
<keyword evidence="5" id="KW-1185">Reference proteome</keyword>
<evidence type="ECO:0000259" key="1">
    <source>
        <dbReference type="Pfam" id="PF09643"/>
    </source>
</evidence>
<dbReference type="SUPFAM" id="SSF159006">
    <property type="entry name" value="YopX-like"/>
    <property type="match status" value="1"/>
</dbReference>
<dbReference type="EMBL" id="CP017019">
    <property type="protein sequence ID" value="AOQ24628.1"/>
    <property type="molecule type" value="Genomic_DNA"/>
</dbReference>
<accession>A0AAC9MUD6</accession>
<dbReference type="InterPro" id="IPR019096">
    <property type="entry name" value="YopX_protein"/>
</dbReference>
<evidence type="ECO:0000313" key="2">
    <source>
        <dbReference type="EMBL" id="AOQ24628.1"/>
    </source>
</evidence>
<dbReference type="AlphaFoldDB" id="A0AAC9MUD6"/>
<sequence>MILTITFWCGGMKMCRIKFRAWDIQNRIMLYDVGLYPGNALGDYLIEDDDAFPAPFWLINPACGRFIIQQYTGLFDDNGRDIYEGDIVRLHDKFETKSPYISRVYWTHDGALVNGHPAHLKIGAGPRYRNLSEYCSYGICEETMCSCEVIGNIYENPELLEFNT</sequence>
<dbReference type="Pfam" id="PF09643">
    <property type="entry name" value="YopX"/>
    <property type="match status" value="1"/>
</dbReference>
<dbReference type="InterPro" id="IPR023385">
    <property type="entry name" value="YopX-like_C"/>
</dbReference>
<name>A0AAC9MUD6_NEOTH</name>
<evidence type="ECO:0000313" key="5">
    <source>
        <dbReference type="Proteomes" id="UP000322283"/>
    </source>
</evidence>
<protein>
    <submittedName>
        <fullName evidence="2">YopX protein</fullName>
    </submittedName>
</protein>
<dbReference type="Gene3D" id="2.30.30.290">
    <property type="entry name" value="YopX-like domains"/>
    <property type="match status" value="1"/>
</dbReference>
<organism evidence="2 4">
    <name type="scientific">Neomoorella thermoacetica</name>
    <name type="common">Clostridium thermoaceticum</name>
    <dbReference type="NCBI Taxonomy" id="1525"/>
    <lineage>
        <taxon>Bacteria</taxon>
        <taxon>Bacillati</taxon>
        <taxon>Bacillota</taxon>
        <taxon>Clostridia</taxon>
        <taxon>Neomoorellales</taxon>
        <taxon>Neomoorellaceae</taxon>
        <taxon>Neomoorella</taxon>
    </lineage>
</organism>
<dbReference type="Proteomes" id="UP000094598">
    <property type="component" value="Chromosome"/>
</dbReference>
<dbReference type="InterPro" id="IPR010024">
    <property type="entry name" value="CHP16711"/>
</dbReference>
<dbReference type="NCBIfam" id="TIGR01671">
    <property type="entry name" value="phage_TIGR01671"/>
    <property type="match status" value="1"/>
</dbReference>
<gene>
    <name evidence="2" type="ORF">Maut_02200</name>
    <name evidence="3" type="ORF">MTAT_19730</name>
</gene>
<proteinExistence type="predicted"/>
<dbReference type="Proteomes" id="UP000322283">
    <property type="component" value="Unassembled WGS sequence"/>
</dbReference>
<reference evidence="3 5" key="2">
    <citation type="submission" date="2019-05" db="EMBL/GenBank/DDBJ databases">
        <title>Genome sequence of Moorella thermoacetica ATCC 33924.</title>
        <authorList>
            <person name="Poehlein A."/>
            <person name="Bengelsdorf F.R."/>
            <person name="Duerre P."/>
            <person name="Daniel R."/>
        </authorList>
    </citation>
    <scope>NUCLEOTIDE SEQUENCE [LARGE SCALE GENOMIC DNA]</scope>
    <source>
        <strain evidence="3 5">ATCC 33924</strain>
    </source>
</reference>
<feature type="domain" description="YopX protein" evidence="1">
    <location>
        <begin position="18"/>
        <end position="161"/>
    </location>
</feature>
<evidence type="ECO:0000313" key="3">
    <source>
        <dbReference type="EMBL" id="TYL12731.1"/>
    </source>
</evidence>
<dbReference type="EMBL" id="VCDX01000006">
    <property type="protein sequence ID" value="TYL12731.1"/>
    <property type="molecule type" value="Genomic_DNA"/>
</dbReference>